<comment type="function">
    <text evidence="4">Plant non-specific lipid-transfer proteins transfer phospholipids as well as galactolipids across membranes. May play a role in wax or cutin deposition in the cell walls of expanding epidermal cells and certain secretory tissues.</text>
</comment>
<dbReference type="SUPFAM" id="SSF47699">
    <property type="entry name" value="Bifunctional inhibitor/lipid-transfer protein/seed storage 2S albumin"/>
    <property type="match status" value="1"/>
</dbReference>
<proteinExistence type="inferred from homology"/>
<dbReference type="PRINTS" id="PR00382">
    <property type="entry name" value="LIPIDTRNSFER"/>
</dbReference>
<dbReference type="InterPro" id="IPR016140">
    <property type="entry name" value="Bifunc_inhib/LTP/seed_store"/>
</dbReference>
<feature type="signal peptide" evidence="5">
    <location>
        <begin position="1"/>
        <end position="21"/>
    </location>
</feature>
<sequence length="113" mass="11905">MTIVSFLVLLLMVVVAPYTEAAISCGQVQGSLKPCLTYLMKGGVASSQCCNGVKALYASTATTAARRTVCNCLKQTARVFKRINLNAAAALPRNCGVSIPYKISPATDCSKVK</sequence>
<name>A0AAD2A0D9_9LAMI</name>
<keyword evidence="8" id="KW-1185">Reference proteome</keyword>
<dbReference type="CDD" id="cd01960">
    <property type="entry name" value="nsLTP1"/>
    <property type="match status" value="1"/>
</dbReference>
<dbReference type="GO" id="GO:0008289">
    <property type="term" value="F:lipid binding"/>
    <property type="evidence" value="ECO:0007669"/>
    <property type="project" value="UniProtKB-KW"/>
</dbReference>
<feature type="domain" description="Bifunctional inhibitor/plant lipid transfer protein/seed storage helical" evidence="6">
    <location>
        <begin position="25"/>
        <end position="109"/>
    </location>
</feature>
<organism evidence="7 8">
    <name type="scientific">Fraxinus pennsylvanica</name>
    <dbReference type="NCBI Taxonomy" id="56036"/>
    <lineage>
        <taxon>Eukaryota</taxon>
        <taxon>Viridiplantae</taxon>
        <taxon>Streptophyta</taxon>
        <taxon>Embryophyta</taxon>
        <taxon>Tracheophyta</taxon>
        <taxon>Spermatophyta</taxon>
        <taxon>Magnoliopsida</taxon>
        <taxon>eudicotyledons</taxon>
        <taxon>Gunneridae</taxon>
        <taxon>Pentapetalae</taxon>
        <taxon>asterids</taxon>
        <taxon>lamiids</taxon>
        <taxon>Lamiales</taxon>
        <taxon>Oleaceae</taxon>
        <taxon>Oleeae</taxon>
        <taxon>Fraxinus</taxon>
    </lineage>
</organism>
<evidence type="ECO:0000313" key="8">
    <source>
        <dbReference type="Proteomes" id="UP000834106"/>
    </source>
</evidence>
<keyword evidence="2 4" id="KW-0813">Transport</keyword>
<comment type="similarity">
    <text evidence="1 4">Belongs to the plant LTP family.</text>
</comment>
<dbReference type="EMBL" id="OU503051">
    <property type="protein sequence ID" value="CAI9779177.1"/>
    <property type="molecule type" value="Genomic_DNA"/>
</dbReference>
<evidence type="ECO:0000256" key="2">
    <source>
        <dbReference type="ARBA" id="ARBA00022448"/>
    </source>
</evidence>
<dbReference type="Proteomes" id="UP000834106">
    <property type="component" value="Chromosome 16"/>
</dbReference>
<evidence type="ECO:0000256" key="1">
    <source>
        <dbReference type="ARBA" id="ARBA00009748"/>
    </source>
</evidence>
<accession>A0AAD2A0D9</accession>
<evidence type="ECO:0000256" key="3">
    <source>
        <dbReference type="ARBA" id="ARBA00023121"/>
    </source>
</evidence>
<keyword evidence="3 4" id="KW-0446">Lipid-binding</keyword>
<gene>
    <name evidence="7" type="ORF">FPE_LOCUS26607</name>
</gene>
<keyword evidence="5" id="KW-0732">Signal</keyword>
<dbReference type="GO" id="GO:0006869">
    <property type="term" value="P:lipid transport"/>
    <property type="evidence" value="ECO:0007669"/>
    <property type="project" value="InterPro"/>
</dbReference>
<dbReference type="PANTHER" id="PTHR33076">
    <property type="entry name" value="NON-SPECIFIC LIPID-TRANSFER PROTEIN 2-RELATED"/>
    <property type="match status" value="1"/>
</dbReference>
<dbReference type="Gene3D" id="1.10.110.10">
    <property type="entry name" value="Plant lipid-transfer and hydrophobic proteins"/>
    <property type="match status" value="1"/>
</dbReference>
<evidence type="ECO:0000256" key="4">
    <source>
        <dbReference type="RuleBase" id="RU000628"/>
    </source>
</evidence>
<feature type="chain" id="PRO_5042279773" description="Non-specific lipid-transfer protein" evidence="5">
    <location>
        <begin position="22"/>
        <end position="113"/>
    </location>
</feature>
<dbReference type="InterPro" id="IPR036312">
    <property type="entry name" value="Bifun_inhib/LTP/seed_sf"/>
</dbReference>
<protein>
    <recommendedName>
        <fullName evidence="4">Non-specific lipid-transfer protein</fullName>
    </recommendedName>
</protein>
<dbReference type="SMART" id="SM00499">
    <property type="entry name" value="AAI"/>
    <property type="match status" value="1"/>
</dbReference>
<dbReference type="InterPro" id="IPR000528">
    <property type="entry name" value="Plant_nsLTP"/>
</dbReference>
<dbReference type="AlphaFoldDB" id="A0AAD2A0D9"/>
<dbReference type="Pfam" id="PF00234">
    <property type="entry name" value="Tryp_alpha_amyl"/>
    <property type="match status" value="1"/>
</dbReference>
<reference evidence="7" key="1">
    <citation type="submission" date="2023-05" db="EMBL/GenBank/DDBJ databases">
        <authorList>
            <person name="Huff M."/>
        </authorList>
    </citation>
    <scope>NUCLEOTIDE SEQUENCE</scope>
</reference>
<evidence type="ECO:0000256" key="5">
    <source>
        <dbReference type="SAM" id="SignalP"/>
    </source>
</evidence>
<evidence type="ECO:0000313" key="7">
    <source>
        <dbReference type="EMBL" id="CAI9779177.1"/>
    </source>
</evidence>
<dbReference type="PROSITE" id="PS00597">
    <property type="entry name" value="PLANT_LTP"/>
    <property type="match status" value="1"/>
</dbReference>
<evidence type="ECO:0000259" key="6">
    <source>
        <dbReference type="SMART" id="SM00499"/>
    </source>
</evidence>